<name>A0A926N8E2_9BACI</name>
<keyword evidence="1" id="KW-0472">Membrane</keyword>
<dbReference type="AlphaFoldDB" id="A0A926N8E2"/>
<keyword evidence="1" id="KW-0812">Transmembrane</keyword>
<evidence type="ECO:0000313" key="2">
    <source>
        <dbReference type="EMBL" id="MBD1379342.1"/>
    </source>
</evidence>
<feature type="transmembrane region" description="Helical" evidence="1">
    <location>
        <begin position="48"/>
        <end position="67"/>
    </location>
</feature>
<accession>A0A926N8E2</accession>
<reference evidence="2" key="1">
    <citation type="submission" date="2020-09" db="EMBL/GenBank/DDBJ databases">
        <title>A novel bacterium of genus Bacillus, isolated from South China Sea.</title>
        <authorList>
            <person name="Huang H."/>
            <person name="Mo K."/>
            <person name="Hu Y."/>
        </authorList>
    </citation>
    <scope>NUCLEOTIDE SEQUENCE</scope>
    <source>
        <strain evidence="2">IB182487</strain>
    </source>
</reference>
<feature type="transmembrane region" description="Helical" evidence="1">
    <location>
        <begin position="15"/>
        <end position="36"/>
    </location>
</feature>
<organism evidence="2 3">
    <name type="scientific">Metabacillus arenae</name>
    <dbReference type="NCBI Taxonomy" id="2771434"/>
    <lineage>
        <taxon>Bacteria</taxon>
        <taxon>Bacillati</taxon>
        <taxon>Bacillota</taxon>
        <taxon>Bacilli</taxon>
        <taxon>Bacillales</taxon>
        <taxon>Bacillaceae</taxon>
        <taxon>Metabacillus</taxon>
    </lineage>
</organism>
<dbReference type="Proteomes" id="UP000626844">
    <property type="component" value="Unassembled WGS sequence"/>
</dbReference>
<protein>
    <submittedName>
        <fullName evidence="2">Uncharacterized protein</fullName>
    </submittedName>
</protein>
<dbReference type="EMBL" id="JACXAI010000003">
    <property type="protein sequence ID" value="MBD1379342.1"/>
    <property type="molecule type" value="Genomic_DNA"/>
</dbReference>
<feature type="transmembrane region" description="Helical" evidence="1">
    <location>
        <begin position="114"/>
        <end position="132"/>
    </location>
</feature>
<dbReference type="RefSeq" id="WP_191155895.1">
    <property type="nucleotide sequence ID" value="NZ_JACXAI010000003.1"/>
</dbReference>
<gene>
    <name evidence="2" type="ORF">IC621_03770</name>
</gene>
<proteinExistence type="predicted"/>
<evidence type="ECO:0000313" key="3">
    <source>
        <dbReference type="Proteomes" id="UP000626844"/>
    </source>
</evidence>
<keyword evidence="1" id="KW-1133">Transmembrane helix</keyword>
<evidence type="ECO:0000256" key="1">
    <source>
        <dbReference type="SAM" id="Phobius"/>
    </source>
</evidence>
<keyword evidence="3" id="KW-1185">Reference proteome</keyword>
<comment type="caution">
    <text evidence="2">The sequence shown here is derived from an EMBL/GenBank/DDBJ whole genome shotgun (WGS) entry which is preliminary data.</text>
</comment>
<sequence>MIFDAFQAGPFTIQFYWIVVIITSFLTYIIMSVLLERKVDMLLFFKQNYLNANVLLLGFYKFGNVLLNFHQVIYDPLVYLYLSGNSKTFIIGILSVTCYLFYKGYKQRKPIKQAVMLLLMTYTIAFAVYKGIEALFATLYRGIL</sequence>
<feature type="transmembrane region" description="Helical" evidence="1">
    <location>
        <begin position="79"/>
        <end position="102"/>
    </location>
</feature>